<gene>
    <name evidence="3" type="ORF">ACFSJG_05470</name>
</gene>
<dbReference type="InterPro" id="IPR036291">
    <property type="entry name" value="NAD(P)-bd_dom_sf"/>
</dbReference>
<dbReference type="RefSeq" id="WP_378484186.1">
    <property type="nucleotide sequence ID" value="NZ_JBHUFB010000007.1"/>
</dbReference>
<dbReference type="PANTHER" id="PTHR24321">
    <property type="entry name" value="DEHYDROGENASES, SHORT CHAIN"/>
    <property type="match status" value="1"/>
</dbReference>
<comment type="similarity">
    <text evidence="1">Belongs to the short-chain dehydrogenases/reductases (SDR) family.</text>
</comment>
<reference evidence="4" key="1">
    <citation type="journal article" date="2019" name="Int. J. Syst. Evol. Microbiol.">
        <title>The Global Catalogue of Microorganisms (GCM) 10K type strain sequencing project: providing services to taxonomists for standard genome sequencing and annotation.</title>
        <authorList>
            <consortium name="The Broad Institute Genomics Platform"/>
            <consortium name="The Broad Institute Genome Sequencing Center for Infectious Disease"/>
            <person name="Wu L."/>
            <person name="Ma J."/>
        </authorList>
    </citation>
    <scope>NUCLEOTIDE SEQUENCE [LARGE SCALE GENOMIC DNA]</scope>
    <source>
        <strain evidence="4">DT72</strain>
    </source>
</reference>
<sequence>METTNKRVAVVTGAGGGIGEATSLRLAAEGYRLALLDYSDDAVARAQAAVAAEYPDADILGVRCDVADESSVAAAAEAIGTWTDKVHAVALVAGVLQQAHPVEELPLKEFDRVMDVNVRGVFLMTRALVPLIPANEGGSLTAIASWSGQLGSPFFTAYCASKAAVIVFMQSVASELAGRGIRANSVCPGNIATSMHTDALQVEAEQRGITFDEMKSIEWAKIPLGYAGPPSTIADAVAFLASERASYITGTALDVNGGVHFR</sequence>
<organism evidence="3 4">
    <name type="scientific">Rhodococcus gannanensis</name>
    <dbReference type="NCBI Taxonomy" id="1960308"/>
    <lineage>
        <taxon>Bacteria</taxon>
        <taxon>Bacillati</taxon>
        <taxon>Actinomycetota</taxon>
        <taxon>Actinomycetes</taxon>
        <taxon>Mycobacteriales</taxon>
        <taxon>Nocardiaceae</taxon>
        <taxon>Rhodococcus</taxon>
    </lineage>
</organism>
<protein>
    <submittedName>
        <fullName evidence="3">SDR family NAD(P)-dependent oxidoreductase</fullName>
        <ecNumber evidence="3">1.1.1.-</ecNumber>
    </submittedName>
</protein>
<keyword evidence="2 3" id="KW-0560">Oxidoreductase</keyword>
<dbReference type="Pfam" id="PF13561">
    <property type="entry name" value="adh_short_C2"/>
    <property type="match status" value="1"/>
</dbReference>
<dbReference type="Gene3D" id="3.40.50.720">
    <property type="entry name" value="NAD(P)-binding Rossmann-like Domain"/>
    <property type="match status" value="1"/>
</dbReference>
<dbReference type="PROSITE" id="PS00061">
    <property type="entry name" value="ADH_SHORT"/>
    <property type="match status" value="1"/>
</dbReference>
<dbReference type="InterPro" id="IPR002347">
    <property type="entry name" value="SDR_fam"/>
</dbReference>
<dbReference type="Proteomes" id="UP001597286">
    <property type="component" value="Unassembled WGS sequence"/>
</dbReference>
<proteinExistence type="inferred from homology"/>
<dbReference type="GO" id="GO:0016491">
    <property type="term" value="F:oxidoreductase activity"/>
    <property type="evidence" value="ECO:0007669"/>
    <property type="project" value="UniProtKB-KW"/>
</dbReference>
<evidence type="ECO:0000313" key="4">
    <source>
        <dbReference type="Proteomes" id="UP001597286"/>
    </source>
</evidence>
<comment type="caution">
    <text evidence="3">The sequence shown here is derived from an EMBL/GenBank/DDBJ whole genome shotgun (WGS) entry which is preliminary data.</text>
</comment>
<evidence type="ECO:0000256" key="1">
    <source>
        <dbReference type="ARBA" id="ARBA00006484"/>
    </source>
</evidence>
<dbReference type="PRINTS" id="PR00081">
    <property type="entry name" value="GDHRDH"/>
</dbReference>
<dbReference type="EMBL" id="JBHUFB010000007">
    <property type="protein sequence ID" value="MFD1811655.1"/>
    <property type="molecule type" value="Genomic_DNA"/>
</dbReference>
<accession>A0ABW4NZL9</accession>
<keyword evidence="4" id="KW-1185">Reference proteome</keyword>
<dbReference type="InterPro" id="IPR020904">
    <property type="entry name" value="Sc_DH/Rdtase_CS"/>
</dbReference>
<dbReference type="PANTHER" id="PTHR24321:SF8">
    <property type="entry name" value="ESTRADIOL 17-BETA-DEHYDROGENASE 8-RELATED"/>
    <property type="match status" value="1"/>
</dbReference>
<dbReference type="SUPFAM" id="SSF51735">
    <property type="entry name" value="NAD(P)-binding Rossmann-fold domains"/>
    <property type="match status" value="1"/>
</dbReference>
<dbReference type="CDD" id="cd05233">
    <property type="entry name" value="SDR_c"/>
    <property type="match status" value="1"/>
</dbReference>
<name>A0ABW4NZL9_9NOCA</name>
<evidence type="ECO:0000256" key="2">
    <source>
        <dbReference type="ARBA" id="ARBA00023002"/>
    </source>
</evidence>
<dbReference type="EC" id="1.1.1.-" evidence="3"/>
<evidence type="ECO:0000313" key="3">
    <source>
        <dbReference type="EMBL" id="MFD1811655.1"/>
    </source>
</evidence>